<protein>
    <recommendedName>
        <fullName evidence="3">Morphogenetic protein</fullName>
    </recommendedName>
</protein>
<evidence type="ECO:0008006" key="3">
    <source>
        <dbReference type="Google" id="ProtNLM"/>
    </source>
</evidence>
<evidence type="ECO:0000313" key="2">
    <source>
        <dbReference type="Proteomes" id="UP000176204"/>
    </source>
</evidence>
<name>A0A1H6MDC4_9BACT</name>
<gene>
    <name evidence="1" type="ORF">PYTT_2399</name>
</gene>
<sequence>MSAPMVLANLARRKTQTRRMTGLKNIPEGYEFVKMFFTEQIVKGDELGIAIVMLSNGSNQICIPCPYGTIGDQLWVRERLWNDGDGSWLYGADHKFLPMDYPEGWLAKVDHKRSIPAIHMPRWASRIMLEITNIRVERLQDISWDDCMAEGVLSTREYGYTAYFDFRREKYTCSTPRESYESIIDSINGAKAWDSNPWVWVVEYKIIEIKGGEK</sequence>
<accession>A0A1H6MDC4</accession>
<organism evidence="1 2">
    <name type="scientific">Akkermansia glycaniphila</name>
    <dbReference type="NCBI Taxonomy" id="1679444"/>
    <lineage>
        <taxon>Bacteria</taxon>
        <taxon>Pseudomonadati</taxon>
        <taxon>Verrucomicrobiota</taxon>
        <taxon>Verrucomicrobiia</taxon>
        <taxon>Verrucomicrobiales</taxon>
        <taxon>Akkermansiaceae</taxon>
        <taxon>Akkermansia</taxon>
    </lineage>
</organism>
<dbReference type="STRING" id="1679444.PYTT_2399"/>
<reference evidence="2" key="1">
    <citation type="submission" date="2016-09" db="EMBL/GenBank/DDBJ databases">
        <authorList>
            <person name="Koehorst J."/>
        </authorList>
    </citation>
    <scope>NUCLEOTIDE SEQUENCE [LARGE SCALE GENOMIC DNA]</scope>
</reference>
<dbReference type="Proteomes" id="UP000176204">
    <property type="component" value="Chromosome I"/>
</dbReference>
<evidence type="ECO:0000313" key="1">
    <source>
        <dbReference type="EMBL" id="SEH99492.1"/>
    </source>
</evidence>
<dbReference type="AlphaFoldDB" id="A0A1H6MDC4"/>
<keyword evidence="2" id="KW-1185">Reference proteome</keyword>
<proteinExistence type="predicted"/>
<dbReference type="EMBL" id="LT629973">
    <property type="protein sequence ID" value="SEH99492.1"/>
    <property type="molecule type" value="Genomic_DNA"/>
</dbReference>
<dbReference type="KEGG" id="agl:PYTT_2399"/>